<dbReference type="InterPro" id="IPR004177">
    <property type="entry name" value="DDHD_dom"/>
</dbReference>
<evidence type="ECO:0000256" key="11">
    <source>
        <dbReference type="ARBA" id="ARBA00075284"/>
    </source>
</evidence>
<evidence type="ECO:0000256" key="10">
    <source>
        <dbReference type="ARBA" id="ARBA00067420"/>
    </source>
</evidence>
<feature type="region of interest" description="Disordered" evidence="13">
    <location>
        <begin position="799"/>
        <end position="823"/>
    </location>
</feature>
<keyword evidence="16" id="KW-1185">Reference proteome</keyword>
<dbReference type="GO" id="GO:0008526">
    <property type="term" value="F:phosphatidylinositol transfer activity"/>
    <property type="evidence" value="ECO:0007669"/>
    <property type="project" value="TreeGrafter"/>
</dbReference>
<dbReference type="InParanoid" id="A0A3P8W204"/>
<reference evidence="15" key="3">
    <citation type="submission" date="2025-09" db="UniProtKB">
        <authorList>
            <consortium name="Ensembl"/>
        </authorList>
    </citation>
    <scope>IDENTIFICATION</scope>
</reference>
<dbReference type="InterPro" id="IPR036412">
    <property type="entry name" value="HAD-like_sf"/>
</dbReference>
<evidence type="ECO:0000259" key="14">
    <source>
        <dbReference type="PROSITE" id="PS51043"/>
    </source>
</evidence>
<comment type="subunit">
    <text evidence="9">Interacts with PTK2B via its C-terminus.</text>
</comment>
<dbReference type="GO" id="GO:0008525">
    <property type="term" value="F:phosphatidylcholine transporter activity"/>
    <property type="evidence" value="ECO:0007669"/>
    <property type="project" value="TreeGrafter"/>
</dbReference>
<evidence type="ECO:0000256" key="4">
    <source>
        <dbReference type="ARBA" id="ARBA00022723"/>
    </source>
</evidence>
<dbReference type="Gene3D" id="3.40.50.1000">
    <property type="entry name" value="HAD superfamily/HAD-like"/>
    <property type="match status" value="1"/>
</dbReference>
<dbReference type="FunFam" id="3.40.50.1000:FF:000085">
    <property type="entry name" value="Membrane-associated phosphatidylinositol transfer protein 3"/>
    <property type="match status" value="1"/>
</dbReference>
<feature type="compositionally biased region" description="Polar residues" evidence="13">
    <location>
        <begin position="241"/>
        <end position="255"/>
    </location>
</feature>
<feature type="compositionally biased region" description="Gly residues" evidence="13">
    <location>
        <begin position="427"/>
        <end position="438"/>
    </location>
</feature>
<dbReference type="Pfam" id="PF24694">
    <property type="entry name" value="LNS2_PITM1-3"/>
    <property type="match status" value="1"/>
</dbReference>
<evidence type="ECO:0000313" key="15">
    <source>
        <dbReference type="Ensembl" id="ENSCSEP00000020639.1"/>
    </source>
</evidence>
<dbReference type="GO" id="GO:0046872">
    <property type="term" value="F:metal ion binding"/>
    <property type="evidence" value="ECO:0007669"/>
    <property type="project" value="UniProtKB-KW"/>
</dbReference>
<dbReference type="Proteomes" id="UP000265120">
    <property type="component" value="Chromosome 4"/>
</dbReference>
<dbReference type="FunCoup" id="A0A3P8W204">
    <property type="interactions" value="380"/>
</dbReference>
<feature type="region of interest" description="Disordered" evidence="13">
    <location>
        <begin position="241"/>
        <end position="272"/>
    </location>
</feature>
<dbReference type="SMART" id="SM01127">
    <property type="entry name" value="DDHD"/>
    <property type="match status" value="1"/>
</dbReference>
<dbReference type="SMART" id="SM00775">
    <property type="entry name" value="LNS2"/>
    <property type="match status" value="1"/>
</dbReference>
<keyword evidence="5" id="KW-0106">Calcium</keyword>
<comment type="subcellular location">
    <subcellularLocation>
        <location evidence="1">Endomembrane system</location>
        <topology evidence="1">Peripheral membrane protein</topology>
    </subcellularLocation>
</comment>
<dbReference type="GeneTree" id="ENSGT00940000164860"/>
<dbReference type="GO" id="GO:0031210">
    <property type="term" value="F:phosphatidylcholine binding"/>
    <property type="evidence" value="ECO:0007669"/>
    <property type="project" value="TreeGrafter"/>
</dbReference>
<dbReference type="Pfam" id="PF02862">
    <property type="entry name" value="DDHD"/>
    <property type="match status" value="1"/>
</dbReference>
<evidence type="ECO:0000256" key="9">
    <source>
        <dbReference type="ARBA" id="ARBA00065401"/>
    </source>
</evidence>
<evidence type="ECO:0000256" key="5">
    <source>
        <dbReference type="ARBA" id="ARBA00022837"/>
    </source>
</evidence>
<dbReference type="SUPFAM" id="SSF56784">
    <property type="entry name" value="HAD-like"/>
    <property type="match status" value="1"/>
</dbReference>
<dbReference type="STRING" id="244447.ENSCSEP00000020639"/>
<dbReference type="PANTHER" id="PTHR10658">
    <property type="entry name" value="PHOSPHATIDYLINOSITOL TRANSFER PROTEIN"/>
    <property type="match status" value="1"/>
</dbReference>
<feature type="domain" description="DDHD" evidence="14">
    <location>
        <begin position="303"/>
        <end position="503"/>
    </location>
</feature>
<accession>A0A3P8W204</accession>
<keyword evidence="3" id="KW-0597">Phosphoprotein</keyword>
<evidence type="ECO:0000256" key="12">
    <source>
        <dbReference type="ARBA" id="ARBA00076348"/>
    </source>
</evidence>
<protein>
    <recommendedName>
        <fullName evidence="10">Membrane-associated phosphatidylinositol transfer protein 3</fullName>
    </recommendedName>
    <alternativeName>
        <fullName evidence="12">Phosphatidylinositol transfer protein, membrane-associated 3</fullName>
    </alternativeName>
    <alternativeName>
        <fullName evidence="11">Pyk2 N-terminal domain-interacting receptor 1</fullName>
    </alternativeName>
</protein>
<dbReference type="PANTHER" id="PTHR10658:SF27">
    <property type="entry name" value="PHOSPHATIDYLINOSITOL TRANSFER PROTEIN BETA ISOFORM"/>
    <property type="match status" value="1"/>
</dbReference>
<reference evidence="15" key="2">
    <citation type="submission" date="2025-08" db="UniProtKB">
        <authorList>
            <consortium name="Ensembl"/>
        </authorList>
    </citation>
    <scope>IDENTIFICATION</scope>
</reference>
<sequence length="849" mass="93428">MSQWNSNDLAEQMDTLGHLKDQPQGKVGTTMICIVSEDTVFYFYQSQFNPSFSFVLQRNCKTHVLLLVVHGGNILDTAGGDHCTKAADVANLALMMEKVTRAHFQTAAEHVMIKLVPCPAVCTDAFFLVSHSVDYLPLAALPLLAIVSPQYQDAVATVIARANQVYHSFLQSEEGQGFTGQVCLMGDCVGGVLCFDALCFSNQQRPGSPDHGDLRNNGSKVGGQVGESFCGPLQSKDKSNIDVSSANEGQGQSGAPLSRKQSDSYDGDTSSTGQHSFFSSLIKESVELHSGSSTCLVVNPGWFDFEVSDCFLLGCPLGLVLAMRRTVLPAVQISQLHPACSQIFNLFYPSDPSASRIEPLLHPLFNKLPPFAVPRYQRHPLGDGRSTLIVESIHGHSSLFLGEEQTQGSPASHRLSRTNPKGEEGDGGGGGGGGAGGKEGTRRASVTSVGISSSWWGTKRLDYALYCPDVLTAFPTVALPHLFHASYWESTDVAAFVLQQLMRCDCLKTKDVNHLDSASFSSYSSREKWLRKRTHVKLRVDILLMTQPQSGRWVNFDTEVTNSSGRVTYTIPKSKQLGLGVYPVKMVVKGDQTSAEAYLTVLPRGMECVVFSIDGSFAASVSIMCSDPKVRPGAVDVVRHWQDLGYLIIYITGRPDMQKQRVVSWLSQHNFPHGMIFFSEGLVHDPLRQKTIFLRNLIQECHIKINSAYGSMKDICVYNMLGLGPAQIFIVGRPSKKYQNQCQFLSEGYAAHLSTLQFGHRTRPKKSSSVRMVLRKGSFGLSTKPDFLCKRTHLRRTMSVQQPDPPCMTNPKPERAQSQPESDKDIFWGSGGVKFKFVQYAAFSLTFYF</sequence>
<dbReference type="OMA" id="ICIVSED"/>
<evidence type="ECO:0000256" key="7">
    <source>
        <dbReference type="ARBA" id="ARBA00023136"/>
    </source>
</evidence>
<dbReference type="PROSITE" id="PS51043">
    <property type="entry name" value="DDHD"/>
    <property type="match status" value="1"/>
</dbReference>
<comment type="function">
    <text evidence="8">Catalyzes the transfer of phosphatidylinositol and phosphatidylcholine between membranes (in vitro). Binds calcium ions.</text>
</comment>
<evidence type="ECO:0000256" key="6">
    <source>
        <dbReference type="ARBA" id="ARBA00023121"/>
    </source>
</evidence>
<dbReference type="InterPro" id="IPR023214">
    <property type="entry name" value="HAD_sf"/>
</dbReference>
<dbReference type="Ensembl" id="ENSCSET00000020900.1">
    <property type="protein sequence ID" value="ENSCSEP00000020639.1"/>
    <property type="gene ID" value="ENSCSEG00000013153.1"/>
</dbReference>
<dbReference type="GO" id="GO:0012505">
    <property type="term" value="C:endomembrane system"/>
    <property type="evidence" value="ECO:0007669"/>
    <property type="project" value="UniProtKB-SubCell"/>
</dbReference>
<dbReference type="GO" id="GO:0035091">
    <property type="term" value="F:phosphatidylinositol binding"/>
    <property type="evidence" value="ECO:0007669"/>
    <property type="project" value="TreeGrafter"/>
</dbReference>
<dbReference type="GO" id="GO:0005737">
    <property type="term" value="C:cytoplasm"/>
    <property type="evidence" value="ECO:0007669"/>
    <property type="project" value="TreeGrafter"/>
</dbReference>
<name>A0A3P8W204_CYNSE</name>
<reference evidence="15 16" key="1">
    <citation type="journal article" date="2014" name="Nat. Genet.">
        <title>Whole-genome sequence of a flatfish provides insights into ZW sex chromosome evolution and adaptation to a benthic lifestyle.</title>
        <authorList>
            <person name="Chen S."/>
            <person name="Zhang G."/>
            <person name="Shao C."/>
            <person name="Huang Q."/>
            <person name="Liu G."/>
            <person name="Zhang P."/>
            <person name="Song W."/>
            <person name="An N."/>
            <person name="Chalopin D."/>
            <person name="Volff J.N."/>
            <person name="Hong Y."/>
            <person name="Li Q."/>
            <person name="Sha Z."/>
            <person name="Zhou H."/>
            <person name="Xie M."/>
            <person name="Yu Q."/>
            <person name="Liu Y."/>
            <person name="Xiang H."/>
            <person name="Wang N."/>
            <person name="Wu K."/>
            <person name="Yang C."/>
            <person name="Zhou Q."/>
            <person name="Liao X."/>
            <person name="Yang L."/>
            <person name="Hu Q."/>
            <person name="Zhang J."/>
            <person name="Meng L."/>
            <person name="Jin L."/>
            <person name="Tian Y."/>
            <person name="Lian J."/>
            <person name="Yang J."/>
            <person name="Miao G."/>
            <person name="Liu S."/>
            <person name="Liang Z."/>
            <person name="Yan F."/>
            <person name="Li Y."/>
            <person name="Sun B."/>
            <person name="Zhang H."/>
            <person name="Zhang J."/>
            <person name="Zhu Y."/>
            <person name="Du M."/>
            <person name="Zhao Y."/>
            <person name="Schartl M."/>
            <person name="Tang Q."/>
            <person name="Wang J."/>
        </authorList>
    </citation>
    <scope>NUCLEOTIDE SEQUENCE</scope>
</reference>
<evidence type="ECO:0000313" key="16">
    <source>
        <dbReference type="Proteomes" id="UP000265120"/>
    </source>
</evidence>
<evidence type="ECO:0000256" key="8">
    <source>
        <dbReference type="ARBA" id="ARBA00059635"/>
    </source>
</evidence>
<evidence type="ECO:0000256" key="13">
    <source>
        <dbReference type="SAM" id="MobiDB-lite"/>
    </source>
</evidence>
<organism evidence="15 16">
    <name type="scientific">Cynoglossus semilaevis</name>
    <name type="common">Tongue sole</name>
    <dbReference type="NCBI Taxonomy" id="244447"/>
    <lineage>
        <taxon>Eukaryota</taxon>
        <taxon>Metazoa</taxon>
        <taxon>Chordata</taxon>
        <taxon>Craniata</taxon>
        <taxon>Vertebrata</taxon>
        <taxon>Euteleostomi</taxon>
        <taxon>Actinopterygii</taxon>
        <taxon>Neopterygii</taxon>
        <taxon>Teleostei</taxon>
        <taxon>Neoteleostei</taxon>
        <taxon>Acanthomorphata</taxon>
        <taxon>Carangaria</taxon>
        <taxon>Pleuronectiformes</taxon>
        <taxon>Pleuronectoidei</taxon>
        <taxon>Cynoglossidae</taxon>
        <taxon>Cynoglossinae</taxon>
        <taxon>Cynoglossus</taxon>
    </lineage>
</organism>
<comment type="similarity">
    <text evidence="2">Belongs to the PtdIns transfer protein family. PI transfer class IIA subfamily.</text>
</comment>
<proteinExistence type="inferred from homology"/>
<keyword evidence="6" id="KW-0446">Lipid-binding</keyword>
<evidence type="ECO:0000256" key="2">
    <source>
        <dbReference type="ARBA" id="ARBA00010316"/>
    </source>
</evidence>
<keyword evidence="4" id="KW-0479">Metal-binding</keyword>
<keyword evidence="7" id="KW-0472">Membrane</keyword>
<dbReference type="InterPro" id="IPR031315">
    <property type="entry name" value="LNS2/PITP"/>
</dbReference>
<evidence type="ECO:0000256" key="1">
    <source>
        <dbReference type="ARBA" id="ARBA00004184"/>
    </source>
</evidence>
<feature type="region of interest" description="Disordered" evidence="13">
    <location>
        <begin position="404"/>
        <end position="443"/>
    </location>
</feature>
<dbReference type="AlphaFoldDB" id="A0A3P8W204"/>
<dbReference type="InterPro" id="IPR001666">
    <property type="entry name" value="PI_transfer"/>
</dbReference>
<dbReference type="Pfam" id="PF24695">
    <property type="entry name" value="PITM1-3"/>
    <property type="match status" value="1"/>
</dbReference>
<evidence type="ECO:0000256" key="3">
    <source>
        <dbReference type="ARBA" id="ARBA00022553"/>
    </source>
</evidence>